<dbReference type="GO" id="GO:0016020">
    <property type="term" value="C:membrane"/>
    <property type="evidence" value="ECO:0007669"/>
    <property type="project" value="GOC"/>
</dbReference>
<dbReference type="InterPro" id="IPR029044">
    <property type="entry name" value="Nucleotide-diphossugar_trans"/>
</dbReference>
<dbReference type="Gene3D" id="3.90.550.20">
    <property type="match status" value="1"/>
</dbReference>
<sequence length="242" mass="27853">MNGNNAIQTLWAGNKLSKMELLSLKSFRFNSNEIHLYLYEDLLDLPNGVTIHDANKIIPAEKIFKYKNNGSYAGFANLFRYKLLLEKGGIWSDLDIICIKPISIAEDYLFASERLPDESVQVNNCFIKAPGNSPIIEYCYNIALNKKPEELHWGETGPRLLTRAVLQFGLEEYVLDPAVICPLDYWNCPDLVTKPLNDIITEETFTVHLWNEMWKRNSLDKCMTFDPNCAYEVLNNMFSIIQ</sequence>
<dbReference type="OrthoDB" id="5354021at2"/>
<dbReference type="GO" id="GO:0006688">
    <property type="term" value="P:glycosphingolipid biosynthetic process"/>
    <property type="evidence" value="ECO:0007669"/>
    <property type="project" value="TreeGrafter"/>
</dbReference>
<reference evidence="2" key="1">
    <citation type="submission" date="2016-10" db="EMBL/GenBank/DDBJ databases">
        <authorList>
            <person name="Varghese N."/>
            <person name="Submissions S."/>
        </authorList>
    </citation>
    <scope>NUCLEOTIDE SEQUENCE [LARGE SCALE GENOMIC DNA]</scope>
    <source>
        <strain evidence="2">DSM 22703</strain>
    </source>
</reference>
<dbReference type="PANTHER" id="PTHR12042">
    <property type="entry name" value="LACTOSYLCERAMIDE 4-ALPHA-GALACTOSYLTRANSFERASE ALPHA- 1,4-GALACTOSYLTRANSFERASE"/>
    <property type="match status" value="1"/>
</dbReference>
<dbReference type="AlphaFoldDB" id="A0A1G5ZCS3"/>
<dbReference type="GO" id="GO:0016758">
    <property type="term" value="F:hexosyltransferase activity"/>
    <property type="evidence" value="ECO:0007669"/>
    <property type="project" value="TreeGrafter"/>
</dbReference>
<protein>
    <submittedName>
        <fullName evidence="1">Glycosyltransferase sugar-binding region containing DXD motif-containing protein</fullName>
    </submittedName>
</protein>
<organism evidence="1 2">
    <name type="scientific">Algoriphagus alkaliphilus</name>
    <dbReference type="NCBI Taxonomy" id="279824"/>
    <lineage>
        <taxon>Bacteria</taxon>
        <taxon>Pseudomonadati</taxon>
        <taxon>Bacteroidota</taxon>
        <taxon>Cytophagia</taxon>
        <taxon>Cytophagales</taxon>
        <taxon>Cyclobacteriaceae</taxon>
        <taxon>Algoriphagus</taxon>
    </lineage>
</organism>
<dbReference type="Pfam" id="PF04488">
    <property type="entry name" value="Gly_transf_sug"/>
    <property type="match status" value="1"/>
</dbReference>
<dbReference type="EMBL" id="FMXE01000031">
    <property type="protein sequence ID" value="SDA92073.1"/>
    <property type="molecule type" value="Genomic_DNA"/>
</dbReference>
<dbReference type="InterPro" id="IPR051981">
    <property type="entry name" value="Glycosyltransf_32"/>
</dbReference>
<keyword evidence="2" id="KW-1185">Reference proteome</keyword>
<dbReference type="Proteomes" id="UP000198756">
    <property type="component" value="Unassembled WGS sequence"/>
</dbReference>
<proteinExistence type="predicted"/>
<dbReference type="STRING" id="279824.SAMN03080617_03503"/>
<name>A0A1G5ZCS3_9BACT</name>
<accession>A0A1G5ZCS3</accession>
<evidence type="ECO:0000313" key="1">
    <source>
        <dbReference type="EMBL" id="SDA92073.1"/>
    </source>
</evidence>
<dbReference type="PANTHER" id="PTHR12042:SF21">
    <property type="entry name" value="ALPHA1,4-GALACTOSYLTRANSFERASE 1-RELATED"/>
    <property type="match status" value="1"/>
</dbReference>
<dbReference type="SUPFAM" id="SSF53448">
    <property type="entry name" value="Nucleotide-diphospho-sugar transferases"/>
    <property type="match status" value="1"/>
</dbReference>
<evidence type="ECO:0000313" key="2">
    <source>
        <dbReference type="Proteomes" id="UP000198756"/>
    </source>
</evidence>
<gene>
    <name evidence="1" type="ORF">SAMN03080617_03503</name>
</gene>
<keyword evidence="1" id="KW-0808">Transferase</keyword>
<dbReference type="InterPro" id="IPR007577">
    <property type="entry name" value="GlycoTrfase_DXD_sugar-bd_CS"/>
</dbReference>